<comment type="similarity">
    <text evidence="1">Belongs to the peptidase S16 family.</text>
</comment>
<dbReference type="InterPro" id="IPR014721">
    <property type="entry name" value="Ribsml_uS5_D2-typ_fold_subgr"/>
</dbReference>
<comment type="catalytic activity">
    <reaction evidence="1">
        <text>Hydrolysis of proteins in presence of ATP.</text>
        <dbReference type="EC" id="3.4.21.53"/>
    </reaction>
</comment>
<dbReference type="GO" id="GO:0004252">
    <property type="term" value="F:serine-type endopeptidase activity"/>
    <property type="evidence" value="ECO:0007669"/>
    <property type="project" value="UniProtKB-UniRule"/>
</dbReference>
<dbReference type="InterPro" id="IPR036034">
    <property type="entry name" value="PDZ_sf"/>
</dbReference>
<feature type="active site" evidence="1">
    <location>
        <position position="281"/>
    </location>
</feature>
<keyword evidence="1" id="KW-0720">Serine protease</keyword>
<dbReference type="PROSITE" id="PS51786">
    <property type="entry name" value="LON_PROTEOLYTIC"/>
    <property type="match status" value="1"/>
</dbReference>
<dbReference type="SMART" id="SM00228">
    <property type="entry name" value="PDZ"/>
    <property type="match status" value="1"/>
</dbReference>
<dbReference type="GO" id="GO:0005524">
    <property type="term" value="F:ATP binding"/>
    <property type="evidence" value="ECO:0007669"/>
    <property type="project" value="InterPro"/>
</dbReference>
<feature type="active site" evidence="1">
    <location>
        <position position="236"/>
    </location>
</feature>
<keyword evidence="1" id="KW-0645">Protease</keyword>
<dbReference type="InterPro" id="IPR020568">
    <property type="entry name" value="Ribosomal_Su5_D2-typ_SF"/>
</dbReference>
<dbReference type="NCBIfam" id="NF041438">
    <property type="entry name" value="SepM_fam_S16"/>
    <property type="match status" value="1"/>
</dbReference>
<dbReference type="GO" id="GO:0004176">
    <property type="term" value="F:ATP-dependent peptidase activity"/>
    <property type="evidence" value="ECO:0007669"/>
    <property type="project" value="UniProtKB-UniRule"/>
</dbReference>
<comment type="caution">
    <text evidence="4">The sequence shown here is derived from an EMBL/GenBank/DDBJ whole genome shotgun (WGS) entry which is preliminary data.</text>
</comment>
<dbReference type="RefSeq" id="WP_136135931.1">
    <property type="nucleotide sequence ID" value="NZ_SDGV01000004.1"/>
</dbReference>
<dbReference type="EC" id="3.4.21.53" evidence="1"/>
<dbReference type="InterPro" id="IPR027065">
    <property type="entry name" value="Lon_Prtase"/>
</dbReference>
<dbReference type="PANTHER" id="PTHR10046">
    <property type="entry name" value="ATP DEPENDENT LON PROTEASE FAMILY MEMBER"/>
    <property type="match status" value="1"/>
</dbReference>
<gene>
    <name evidence="4" type="ORF">ESZ54_01625</name>
</gene>
<feature type="domain" description="Lon proteolytic" evidence="3">
    <location>
        <begin position="151"/>
        <end position="342"/>
    </location>
</feature>
<protein>
    <recommendedName>
        <fullName evidence="1">endopeptidase La</fullName>
        <ecNumber evidence="1">3.4.21.53</ecNumber>
    </recommendedName>
</protein>
<dbReference type="InterPro" id="IPR001478">
    <property type="entry name" value="PDZ"/>
</dbReference>
<proteinExistence type="inferred from homology"/>
<evidence type="ECO:0000313" key="5">
    <source>
        <dbReference type="Proteomes" id="UP000310506"/>
    </source>
</evidence>
<evidence type="ECO:0000313" key="4">
    <source>
        <dbReference type="EMBL" id="THB61933.1"/>
    </source>
</evidence>
<dbReference type="SUPFAM" id="SSF54211">
    <property type="entry name" value="Ribosomal protein S5 domain 2-like"/>
    <property type="match status" value="1"/>
</dbReference>
<dbReference type="Proteomes" id="UP000310506">
    <property type="component" value="Unassembled WGS sequence"/>
</dbReference>
<keyword evidence="5" id="KW-1185">Reference proteome</keyword>
<dbReference type="InterPro" id="IPR008269">
    <property type="entry name" value="Lon_proteolytic"/>
</dbReference>
<sequence>MNQSNKDKYRKRSLILIVILLLGLMIPLPYFVEVPGTAEQTRNIVTIDGKRDDFEGEYLMTTVALEPGFLLNLIRSVGDPNASIYSKKELIGGTSIQNYDEQQAMSMQNSQQSALELVLTKAKYPFEKISKGVKIMAISPDSAFYEELEVGDLIVAANGKKVTDGEDLKKVLEQVKPKESVKIEFERNHESLKASGKLVKLEGMKKPGIGISLMNDVTFKTEKQINFNLEDVGGASGGLMFSLELYGMLADIDLTNGQVIAGTGTIDAEGNIGQIGGIDKKVVAAEDAGATLFLAPELSDKDKEKQQSNYEEALESVAKNHLRIKVIPVKTFDEAIEALKKNK</sequence>
<dbReference type="OrthoDB" id="2356897at2"/>
<keyword evidence="1" id="KW-0378">Hydrolase</keyword>
<evidence type="ECO:0000256" key="1">
    <source>
        <dbReference type="PROSITE-ProRule" id="PRU01122"/>
    </source>
</evidence>
<keyword evidence="2" id="KW-0812">Transmembrane</keyword>
<dbReference type="SUPFAM" id="SSF50156">
    <property type="entry name" value="PDZ domain-like"/>
    <property type="match status" value="1"/>
</dbReference>
<reference evidence="4 5" key="1">
    <citation type="submission" date="2019-01" db="EMBL/GenBank/DDBJ databases">
        <title>Vagococcus silagei sp. nov. isolated from brewer's grain.</title>
        <authorList>
            <person name="Guu J.-R."/>
        </authorList>
    </citation>
    <scope>NUCLEOTIDE SEQUENCE [LARGE SCALE GENOMIC DNA]</scope>
    <source>
        <strain evidence="4 5">2B-2</strain>
    </source>
</reference>
<keyword evidence="2" id="KW-0472">Membrane</keyword>
<dbReference type="Pfam" id="PF13180">
    <property type="entry name" value="PDZ_2"/>
    <property type="match status" value="1"/>
</dbReference>
<dbReference type="Gene3D" id="3.30.230.10">
    <property type="match status" value="1"/>
</dbReference>
<accession>A0A4S3B7N6</accession>
<feature type="transmembrane region" description="Helical" evidence="2">
    <location>
        <begin position="12"/>
        <end position="32"/>
    </location>
</feature>
<name>A0A4S3B7N6_9ENTE</name>
<evidence type="ECO:0000256" key="2">
    <source>
        <dbReference type="SAM" id="Phobius"/>
    </source>
</evidence>
<dbReference type="GO" id="GO:0006508">
    <property type="term" value="P:proteolysis"/>
    <property type="evidence" value="ECO:0007669"/>
    <property type="project" value="UniProtKB-KW"/>
</dbReference>
<dbReference type="AlphaFoldDB" id="A0A4S3B7N6"/>
<evidence type="ECO:0000259" key="3">
    <source>
        <dbReference type="PROSITE" id="PS51786"/>
    </source>
</evidence>
<dbReference type="GO" id="GO:0030163">
    <property type="term" value="P:protein catabolic process"/>
    <property type="evidence" value="ECO:0007669"/>
    <property type="project" value="InterPro"/>
</dbReference>
<dbReference type="EMBL" id="SDGV01000004">
    <property type="protein sequence ID" value="THB61933.1"/>
    <property type="molecule type" value="Genomic_DNA"/>
</dbReference>
<keyword evidence="2" id="KW-1133">Transmembrane helix</keyword>
<dbReference type="Pfam" id="PF05362">
    <property type="entry name" value="Lon_C"/>
    <property type="match status" value="1"/>
</dbReference>
<organism evidence="4 5">
    <name type="scientific">Vagococcus silagei</name>
    <dbReference type="NCBI Taxonomy" id="2508885"/>
    <lineage>
        <taxon>Bacteria</taxon>
        <taxon>Bacillati</taxon>
        <taxon>Bacillota</taxon>
        <taxon>Bacilli</taxon>
        <taxon>Lactobacillales</taxon>
        <taxon>Enterococcaceae</taxon>
        <taxon>Vagococcus</taxon>
    </lineage>
</organism>